<evidence type="ECO:0000256" key="8">
    <source>
        <dbReference type="ARBA" id="ARBA00023170"/>
    </source>
</evidence>
<dbReference type="AlphaFoldDB" id="A0A9C5ZJ57"/>
<keyword evidence="9" id="KW-0807">Transducer</keyword>
<evidence type="ECO:0000256" key="9">
    <source>
        <dbReference type="ARBA" id="ARBA00023224"/>
    </source>
</evidence>
<keyword evidence="4 11" id="KW-0812">Transmembrane</keyword>
<reference evidence="13" key="1">
    <citation type="submission" date="2025-08" db="UniProtKB">
        <authorList>
            <consortium name="RefSeq"/>
        </authorList>
    </citation>
    <scope>IDENTIFICATION</scope>
    <source>
        <tissue evidence="13">Whole body pupa</tissue>
    </source>
</reference>
<feature type="region of interest" description="Disordered" evidence="10">
    <location>
        <begin position="1"/>
        <end position="29"/>
    </location>
</feature>
<keyword evidence="2" id="KW-1003">Cell membrane</keyword>
<evidence type="ECO:0000256" key="6">
    <source>
        <dbReference type="ARBA" id="ARBA00022989"/>
    </source>
</evidence>
<dbReference type="GO" id="GO:0007165">
    <property type="term" value="P:signal transduction"/>
    <property type="evidence" value="ECO:0007669"/>
    <property type="project" value="UniProtKB-KW"/>
</dbReference>
<gene>
    <name evidence="13" type="primary">LOC119642492</name>
</gene>
<feature type="transmembrane region" description="Helical" evidence="11">
    <location>
        <begin position="383"/>
        <end position="404"/>
    </location>
</feature>
<feature type="compositionally biased region" description="Basic and acidic residues" evidence="10">
    <location>
        <begin position="1"/>
        <end position="13"/>
    </location>
</feature>
<dbReference type="PANTHER" id="PTHR21137">
    <property type="entry name" value="ODORANT RECEPTOR"/>
    <property type="match status" value="1"/>
</dbReference>
<evidence type="ECO:0000256" key="2">
    <source>
        <dbReference type="ARBA" id="ARBA00022475"/>
    </source>
</evidence>
<keyword evidence="6 11" id="KW-1133">Transmembrane helix</keyword>
<accession>A0A9C5ZJ57</accession>
<dbReference type="PANTHER" id="PTHR21137:SF35">
    <property type="entry name" value="ODORANT RECEPTOR 19A-RELATED"/>
    <property type="match status" value="1"/>
</dbReference>
<feature type="transmembrane region" description="Helical" evidence="11">
    <location>
        <begin position="182"/>
        <end position="203"/>
    </location>
</feature>
<dbReference type="GO" id="GO:0005549">
    <property type="term" value="F:odorant binding"/>
    <property type="evidence" value="ECO:0007669"/>
    <property type="project" value="InterPro"/>
</dbReference>
<dbReference type="GO" id="GO:0004984">
    <property type="term" value="F:olfactory receptor activity"/>
    <property type="evidence" value="ECO:0007669"/>
    <property type="project" value="InterPro"/>
</dbReference>
<dbReference type="GeneID" id="119642492"/>
<evidence type="ECO:0000256" key="4">
    <source>
        <dbReference type="ARBA" id="ARBA00022692"/>
    </source>
</evidence>
<evidence type="ECO:0000256" key="7">
    <source>
        <dbReference type="ARBA" id="ARBA00023136"/>
    </source>
</evidence>
<evidence type="ECO:0000256" key="11">
    <source>
        <dbReference type="SAM" id="Phobius"/>
    </source>
</evidence>
<dbReference type="Pfam" id="PF02949">
    <property type="entry name" value="7tm_6"/>
    <property type="match status" value="1"/>
</dbReference>
<feature type="transmembrane region" description="Helical" evidence="11">
    <location>
        <begin position="356"/>
        <end position="376"/>
    </location>
</feature>
<evidence type="ECO:0000313" key="12">
    <source>
        <dbReference type="Proteomes" id="UP000092443"/>
    </source>
</evidence>
<keyword evidence="5" id="KW-0552">Olfaction</keyword>
<feature type="transmembrane region" description="Helical" evidence="11">
    <location>
        <begin position="141"/>
        <end position="162"/>
    </location>
</feature>
<keyword evidence="7 11" id="KW-0472">Membrane</keyword>
<keyword evidence="3" id="KW-0716">Sensory transduction</keyword>
<keyword evidence="8" id="KW-0675">Receptor</keyword>
<evidence type="ECO:0000256" key="3">
    <source>
        <dbReference type="ARBA" id="ARBA00022606"/>
    </source>
</evidence>
<evidence type="ECO:0000256" key="5">
    <source>
        <dbReference type="ARBA" id="ARBA00022725"/>
    </source>
</evidence>
<comment type="subcellular location">
    <subcellularLocation>
        <location evidence="1">Cell membrane</location>
        <topology evidence="1">Multi-pass membrane protein</topology>
    </subcellularLocation>
</comment>
<organism evidence="12 13">
    <name type="scientific">Glossina fuscipes</name>
    <dbReference type="NCBI Taxonomy" id="7396"/>
    <lineage>
        <taxon>Eukaryota</taxon>
        <taxon>Metazoa</taxon>
        <taxon>Ecdysozoa</taxon>
        <taxon>Arthropoda</taxon>
        <taxon>Hexapoda</taxon>
        <taxon>Insecta</taxon>
        <taxon>Pterygota</taxon>
        <taxon>Neoptera</taxon>
        <taxon>Endopterygota</taxon>
        <taxon>Diptera</taxon>
        <taxon>Brachycera</taxon>
        <taxon>Muscomorpha</taxon>
        <taxon>Hippoboscoidea</taxon>
        <taxon>Glossinidae</taxon>
        <taxon>Glossina</taxon>
    </lineage>
</organism>
<name>A0A9C5ZJ57_9MUSC</name>
<evidence type="ECO:0000256" key="1">
    <source>
        <dbReference type="ARBA" id="ARBA00004651"/>
    </source>
</evidence>
<dbReference type="Proteomes" id="UP000092443">
    <property type="component" value="Unplaced"/>
</dbReference>
<protein>
    <submittedName>
        <fullName evidence="13">Odorant receptor 42a-like</fullName>
    </submittedName>
</protein>
<feature type="compositionally biased region" description="Polar residues" evidence="10">
    <location>
        <begin position="14"/>
        <end position="23"/>
    </location>
</feature>
<proteinExistence type="predicted"/>
<dbReference type="RefSeq" id="XP_037897562.1">
    <property type="nucleotide sequence ID" value="XM_038041634.1"/>
</dbReference>
<sequence>MKYKEENFDEREQTINSGNSAEQAANGEVDEDLVLNRRAFNNSKKMKRDYNDEEKNEYFADATANSTEGITLDMYNTPIRQNRTRRVIAKTTTATHKVKFFKMAYFREDGPPPKTRDAVLYLFRGITIIGLLTPDYNKKCFYVWSLFLNSLVTLYMPVGFLLSFIMRLHSFSPSEFFTSLQISINCVGASLKLFVFSLMYKRLIKATKYMDRLDQRPIDKQGEFMLRQAVAYSNCSSLLFTLLYLSYSSSTFLSSVINGRPPYQIYNPFIEWRNSTRNFIIQSAIEYVMIDFHCYQQALLDAYPVIYIMIIRAHLHILSRRISKLGKDEKLKKNQRYEALVQCVLDHKNIMHLYNLFSPVISGTMFVQFLIIGIILGVTTIHIVLFANFFAIVASLFYVASILAETFPCSYLANSLMDDSDELSLAIFHSGWPNEEPRYKQVVVFFLQHTQKTLVLTAMKIFPITMNSNINVVKFAFSVYTLISQMDLKQKLKDSVTGQED</sequence>
<dbReference type="GO" id="GO:0005886">
    <property type="term" value="C:plasma membrane"/>
    <property type="evidence" value="ECO:0007669"/>
    <property type="project" value="UniProtKB-SubCell"/>
</dbReference>
<evidence type="ECO:0000256" key="10">
    <source>
        <dbReference type="SAM" id="MobiDB-lite"/>
    </source>
</evidence>
<keyword evidence="12" id="KW-1185">Reference proteome</keyword>
<dbReference type="KEGG" id="gfs:119642492"/>
<dbReference type="InterPro" id="IPR004117">
    <property type="entry name" value="7tm6_olfct_rcpt"/>
</dbReference>
<evidence type="ECO:0000313" key="13">
    <source>
        <dbReference type="RefSeq" id="XP_037897562.1"/>
    </source>
</evidence>